<comment type="subunit">
    <text evidence="5">Forms a complex with TatA.</text>
</comment>
<dbReference type="HAMAP" id="MF_00902">
    <property type="entry name" value="TatC"/>
    <property type="match status" value="1"/>
</dbReference>
<comment type="similarity">
    <text evidence="5">Belongs to the TatC family.</text>
</comment>
<feature type="transmembrane region" description="Helical" evidence="5">
    <location>
        <begin position="20"/>
        <end position="45"/>
    </location>
</feature>
<evidence type="ECO:0000313" key="7">
    <source>
        <dbReference type="Proteomes" id="UP001596500"/>
    </source>
</evidence>
<proteinExistence type="inferred from homology"/>
<evidence type="ECO:0000256" key="1">
    <source>
        <dbReference type="ARBA" id="ARBA00004141"/>
    </source>
</evidence>
<dbReference type="InterPro" id="IPR002033">
    <property type="entry name" value="TatC"/>
</dbReference>
<dbReference type="PRINTS" id="PR01840">
    <property type="entry name" value="TATCFAMILY"/>
</dbReference>
<comment type="function">
    <text evidence="5">Part of the twin-arginine translocation (Tat) system that transports large folded proteins containing a characteristic twin-arginine motif in their signal peptide across membranes.</text>
</comment>
<feature type="transmembrane region" description="Helical" evidence="5">
    <location>
        <begin position="65"/>
        <end position="91"/>
    </location>
</feature>
<comment type="subcellular location">
    <subcellularLocation>
        <location evidence="5">Cell membrane</location>
        <topology evidence="5">Multi-pass membrane protein</topology>
    </subcellularLocation>
    <subcellularLocation>
        <location evidence="1">Membrane</location>
        <topology evidence="1">Multi-pass membrane protein</topology>
    </subcellularLocation>
</comment>
<dbReference type="NCBIfam" id="TIGR00945">
    <property type="entry name" value="tatC"/>
    <property type="match status" value="1"/>
</dbReference>
<keyword evidence="2 5" id="KW-0812">Transmembrane</keyword>
<dbReference type="Proteomes" id="UP001596500">
    <property type="component" value="Unassembled WGS sequence"/>
</dbReference>
<dbReference type="Pfam" id="PF00902">
    <property type="entry name" value="TatC"/>
    <property type="match status" value="1"/>
</dbReference>
<sequence>MKNDELQPLSDHLGELRRRIIWCLLFYVIALVVSFSFSMEIFGYIKNDLIPKEELNTMGPTDGLRIYMNISFLLAFIITLPILLYHVWQFVRPGLHPREQRAALLYIPVAVGLFLLGIAFGYFVIVPYLLEFLLGISKQMQLGTLFNVKDTFSFLFGVILPLGAFFELPIIILFLTRIRLVTPQLLVKMRRYAYFIMVVIAAVITPPDFASNILVAIPLIVLYEISIWLSVWLAKKMEREEAEQEMEASQTRA</sequence>
<keyword evidence="5" id="KW-0811">Translocation</keyword>
<keyword evidence="5" id="KW-0653">Protein transport</keyword>
<evidence type="ECO:0000256" key="3">
    <source>
        <dbReference type="ARBA" id="ARBA00022989"/>
    </source>
</evidence>
<dbReference type="PANTHER" id="PTHR30371">
    <property type="entry name" value="SEC-INDEPENDENT PROTEIN TRANSLOCASE PROTEIN TATC"/>
    <property type="match status" value="1"/>
</dbReference>
<accession>A0ABW2RKP8</accession>
<organism evidence="6 7">
    <name type="scientific">Laceyella putida</name>
    <dbReference type="NCBI Taxonomy" id="110101"/>
    <lineage>
        <taxon>Bacteria</taxon>
        <taxon>Bacillati</taxon>
        <taxon>Bacillota</taxon>
        <taxon>Bacilli</taxon>
        <taxon>Bacillales</taxon>
        <taxon>Thermoactinomycetaceae</taxon>
        <taxon>Laceyella</taxon>
    </lineage>
</organism>
<keyword evidence="5" id="KW-1003">Cell membrane</keyword>
<feature type="transmembrane region" description="Helical" evidence="5">
    <location>
        <begin position="154"/>
        <end position="180"/>
    </location>
</feature>
<evidence type="ECO:0000256" key="4">
    <source>
        <dbReference type="ARBA" id="ARBA00023136"/>
    </source>
</evidence>
<feature type="transmembrane region" description="Helical" evidence="5">
    <location>
        <begin position="103"/>
        <end position="130"/>
    </location>
</feature>
<feature type="transmembrane region" description="Helical" evidence="5">
    <location>
        <begin position="215"/>
        <end position="234"/>
    </location>
</feature>
<dbReference type="PANTHER" id="PTHR30371:SF4">
    <property type="entry name" value="SEC-INDEPENDENT PROTEIN TRANSLOCASE PROTEIN TATCD"/>
    <property type="match status" value="1"/>
</dbReference>
<keyword evidence="7" id="KW-1185">Reference proteome</keyword>
<evidence type="ECO:0000256" key="5">
    <source>
        <dbReference type="HAMAP-Rule" id="MF_00902"/>
    </source>
</evidence>
<comment type="caution">
    <text evidence="6">The sequence shown here is derived from an EMBL/GenBank/DDBJ whole genome shotgun (WGS) entry which is preliminary data.</text>
</comment>
<name>A0ABW2RKP8_9BACL</name>
<evidence type="ECO:0000313" key="6">
    <source>
        <dbReference type="EMBL" id="MFC7441604.1"/>
    </source>
</evidence>
<gene>
    <name evidence="5 6" type="primary">tatC</name>
    <name evidence="6" type="ORF">ACFQNG_10645</name>
</gene>
<protein>
    <recommendedName>
        <fullName evidence="5">Sec-independent protein translocase protein TatC</fullName>
    </recommendedName>
</protein>
<reference evidence="7" key="1">
    <citation type="journal article" date="2019" name="Int. J. Syst. Evol. Microbiol.">
        <title>The Global Catalogue of Microorganisms (GCM) 10K type strain sequencing project: providing services to taxonomists for standard genome sequencing and annotation.</title>
        <authorList>
            <consortium name="The Broad Institute Genomics Platform"/>
            <consortium name="The Broad Institute Genome Sequencing Center for Infectious Disease"/>
            <person name="Wu L."/>
            <person name="Ma J."/>
        </authorList>
    </citation>
    <scope>NUCLEOTIDE SEQUENCE [LARGE SCALE GENOMIC DNA]</scope>
    <source>
        <strain evidence="7">CGMCC 1.12942</strain>
    </source>
</reference>
<keyword evidence="3 5" id="KW-1133">Transmembrane helix</keyword>
<feature type="transmembrane region" description="Helical" evidence="5">
    <location>
        <begin position="192"/>
        <end position="209"/>
    </location>
</feature>
<dbReference type="EMBL" id="JBHTBW010000031">
    <property type="protein sequence ID" value="MFC7441604.1"/>
    <property type="molecule type" value="Genomic_DNA"/>
</dbReference>
<keyword evidence="5" id="KW-0813">Transport</keyword>
<keyword evidence="4 5" id="KW-0472">Membrane</keyword>
<evidence type="ECO:0000256" key="2">
    <source>
        <dbReference type="ARBA" id="ARBA00022692"/>
    </source>
</evidence>
<dbReference type="RefSeq" id="WP_379864904.1">
    <property type="nucleotide sequence ID" value="NZ_JBHTBW010000031.1"/>
</dbReference>